<evidence type="ECO:0000313" key="3">
    <source>
        <dbReference type="Proteomes" id="UP000809621"/>
    </source>
</evidence>
<dbReference type="EMBL" id="JAFEUM010000007">
    <property type="protein sequence ID" value="MBM7037988.1"/>
    <property type="molecule type" value="Genomic_DNA"/>
</dbReference>
<dbReference type="Gene3D" id="3.20.20.100">
    <property type="entry name" value="NADP-dependent oxidoreductase domain"/>
    <property type="match status" value="1"/>
</dbReference>
<sequence length="309" mass="34265">MTQSQSTLIYGCMGLGGGWNDQPVRSEDVKKVHTVIDSALECGIRLFDHADIYTFGKAEQAFGQALRERPELANELRIQSKCGIRFADELGPKRYDFSTSWIVSSVDSILSRLGVEQIDTLLLHRPDPLMVVDEVASAVATLQASGKIKNLGVSNMNAHQMSYLQSALSTPIVCNQMEMSLTKLDWLEEGITEFSSSTLGTLEYCQANNIEIQAWGSLSQGLFSGRDLNGQPDNIVRTATYVRELAEHYHVSSEAIVLAWLQRHPANIRPVIGTTAPHRIKACAQSDTVTLSREQWYTLYELARGAEMP</sequence>
<evidence type="ECO:0000259" key="1">
    <source>
        <dbReference type="Pfam" id="PF00248"/>
    </source>
</evidence>
<dbReference type="Pfam" id="PF00248">
    <property type="entry name" value="Aldo_ket_red"/>
    <property type="match status" value="1"/>
</dbReference>
<dbReference type="PANTHER" id="PTHR43364:SF1">
    <property type="entry name" value="OXIDOREDUCTASE YDHF"/>
    <property type="match status" value="1"/>
</dbReference>
<dbReference type="PANTHER" id="PTHR43364">
    <property type="entry name" value="NADH-SPECIFIC METHYLGLYOXAL REDUCTASE-RELATED"/>
    <property type="match status" value="1"/>
</dbReference>
<feature type="domain" description="NADP-dependent oxidoreductase" evidence="1">
    <location>
        <begin position="8"/>
        <end position="302"/>
    </location>
</feature>
<dbReference type="InterPro" id="IPR036812">
    <property type="entry name" value="NAD(P)_OxRdtase_dom_sf"/>
</dbReference>
<dbReference type="InterPro" id="IPR023210">
    <property type="entry name" value="NADP_OxRdtase_dom"/>
</dbReference>
<reference evidence="2 3" key="1">
    <citation type="submission" date="2021-02" db="EMBL/GenBank/DDBJ databases">
        <authorList>
            <person name="Park J.-S."/>
        </authorList>
    </citation>
    <scope>NUCLEOTIDE SEQUENCE [LARGE SCALE GENOMIC DNA]</scope>
    <source>
        <strain evidence="2 3">188UL20-2</strain>
    </source>
</reference>
<keyword evidence="3" id="KW-1185">Reference proteome</keyword>
<dbReference type="RefSeq" id="WP_205159475.1">
    <property type="nucleotide sequence ID" value="NZ_JAFEUM010000007.1"/>
</dbReference>
<comment type="caution">
    <text evidence="2">The sequence shown here is derived from an EMBL/GenBank/DDBJ whole genome shotgun (WGS) entry which is preliminary data.</text>
</comment>
<protein>
    <submittedName>
        <fullName evidence="2">Aldo/keto reductase</fullName>
    </submittedName>
</protein>
<organism evidence="2 3">
    <name type="scientific">Vibrio ulleungensis</name>
    <dbReference type="NCBI Taxonomy" id="2807619"/>
    <lineage>
        <taxon>Bacteria</taxon>
        <taxon>Pseudomonadati</taxon>
        <taxon>Pseudomonadota</taxon>
        <taxon>Gammaproteobacteria</taxon>
        <taxon>Vibrionales</taxon>
        <taxon>Vibrionaceae</taxon>
        <taxon>Vibrio</taxon>
    </lineage>
</organism>
<proteinExistence type="predicted"/>
<dbReference type="SUPFAM" id="SSF51430">
    <property type="entry name" value="NAD(P)-linked oxidoreductase"/>
    <property type="match status" value="1"/>
</dbReference>
<accession>A0ABS2HP73</accession>
<dbReference type="InterPro" id="IPR050523">
    <property type="entry name" value="AKR_Detox_Biosynth"/>
</dbReference>
<gene>
    <name evidence="2" type="ORF">JQC93_16460</name>
</gene>
<name>A0ABS2HP73_9VIBR</name>
<dbReference type="Proteomes" id="UP000809621">
    <property type="component" value="Unassembled WGS sequence"/>
</dbReference>
<evidence type="ECO:0000313" key="2">
    <source>
        <dbReference type="EMBL" id="MBM7037988.1"/>
    </source>
</evidence>